<feature type="region of interest" description="Disordered" evidence="1">
    <location>
        <begin position="1"/>
        <end position="33"/>
    </location>
</feature>
<dbReference type="RefSeq" id="WP_386673966.1">
    <property type="nucleotide sequence ID" value="NZ_JBHLTG010000007.1"/>
</dbReference>
<reference evidence="3 4" key="1">
    <citation type="submission" date="2024-09" db="EMBL/GenBank/DDBJ databases">
        <authorList>
            <person name="Sun Q."/>
            <person name="Mori K."/>
        </authorList>
    </citation>
    <scope>NUCLEOTIDE SEQUENCE [LARGE SCALE GENOMIC DNA]</scope>
    <source>
        <strain evidence="3 4">KCTC 23076</strain>
    </source>
</reference>
<gene>
    <name evidence="3" type="ORF">ACFFGH_26475</name>
</gene>
<dbReference type="EMBL" id="JBHLTG010000007">
    <property type="protein sequence ID" value="MFC0681391.1"/>
    <property type="molecule type" value="Genomic_DNA"/>
</dbReference>
<feature type="compositionally biased region" description="Low complexity" evidence="1">
    <location>
        <begin position="22"/>
        <end position="33"/>
    </location>
</feature>
<evidence type="ECO:0000256" key="1">
    <source>
        <dbReference type="SAM" id="MobiDB-lite"/>
    </source>
</evidence>
<keyword evidence="4" id="KW-1185">Reference proteome</keyword>
<organism evidence="3 4">
    <name type="scientific">Lysobacter korlensis</name>
    <dbReference type="NCBI Taxonomy" id="553636"/>
    <lineage>
        <taxon>Bacteria</taxon>
        <taxon>Pseudomonadati</taxon>
        <taxon>Pseudomonadota</taxon>
        <taxon>Gammaproteobacteria</taxon>
        <taxon>Lysobacterales</taxon>
        <taxon>Lysobacteraceae</taxon>
        <taxon>Lysobacter</taxon>
    </lineage>
</organism>
<protein>
    <submittedName>
        <fullName evidence="3">DUF5719 family protein</fullName>
    </submittedName>
</protein>
<sequence length="500" mass="49981">AATPTPAAALATRATGRRASRAARPARPAGGRRATGRMLLAAATVLALGGTVAASSLLTLPRVDATPVRASVVPSADGLRLACAGPLLQLAESAPGRSAAVTAVGVPVHAAGASAALTERPLSAALSGTESRGFAVESVPDPAGTGVLGSAAQSQYGSAGLVGLVASACPAPAAAEWLVGGSTDLGRTTLLNLLNPTDVAATVDLTLIGEDGPVSPPGASGISVPAGEQVVVPLSGLAPNLASPVVHVESRGGQVVAALQQSIVRGIEAGGIDTFGATAAPAQRQYIPGVRVANGQALLERMSVEGYEDLQTVVRLFVPGDEHTEVRIGVVADDPRQEGASLAFHIEPDQVVDVPLDALADGTYTVTVDADLPVVAAVRQSQLGPAGETDFAWLAAVDALQAGVEAWVSITPGPGPRLFLHNPGTAAASGTLTAADGTAIEIAVDPGATTVVPVARRQTYRLQADGELRGAVSYLRHGSVAGYPVLPQRPAAEPVTVYPG</sequence>
<dbReference type="InterPro" id="IPR043777">
    <property type="entry name" value="DUF5719"/>
</dbReference>
<proteinExistence type="predicted"/>
<feature type="transmembrane region" description="Helical" evidence="2">
    <location>
        <begin position="39"/>
        <end position="60"/>
    </location>
</feature>
<feature type="non-terminal residue" evidence="3">
    <location>
        <position position="1"/>
    </location>
</feature>
<feature type="compositionally biased region" description="Low complexity" evidence="1">
    <location>
        <begin position="1"/>
        <end position="14"/>
    </location>
</feature>
<evidence type="ECO:0000313" key="3">
    <source>
        <dbReference type="EMBL" id="MFC0681391.1"/>
    </source>
</evidence>
<accession>A0ABV6RX73</accession>
<keyword evidence="2" id="KW-0472">Membrane</keyword>
<comment type="caution">
    <text evidence="3">The sequence shown here is derived from an EMBL/GenBank/DDBJ whole genome shotgun (WGS) entry which is preliminary data.</text>
</comment>
<evidence type="ECO:0000313" key="4">
    <source>
        <dbReference type="Proteomes" id="UP001589896"/>
    </source>
</evidence>
<keyword evidence="2" id="KW-0812">Transmembrane</keyword>
<dbReference type="Proteomes" id="UP001589896">
    <property type="component" value="Unassembled WGS sequence"/>
</dbReference>
<dbReference type="Pfam" id="PF18986">
    <property type="entry name" value="DUF5719"/>
    <property type="match status" value="1"/>
</dbReference>
<evidence type="ECO:0000256" key="2">
    <source>
        <dbReference type="SAM" id="Phobius"/>
    </source>
</evidence>
<name>A0ABV6RX73_9GAMM</name>
<keyword evidence="2" id="KW-1133">Transmembrane helix</keyword>